<dbReference type="Pfam" id="PF04229">
    <property type="entry name" value="GrpB"/>
    <property type="match status" value="1"/>
</dbReference>
<name>A0ABQ3Y1L6_9ACTN</name>
<gene>
    <name evidence="1" type="ORF">Ade02nite_25060</name>
</gene>
<dbReference type="InterPro" id="IPR025335">
    <property type="entry name" value="DUF4241"/>
</dbReference>
<evidence type="ECO:0000313" key="1">
    <source>
        <dbReference type="EMBL" id="GID73865.1"/>
    </source>
</evidence>
<sequence>MTKIVVADYDPAWPSLAAAAIEELRTALPDVVERIEHIGSTAVPGLAAKPTIDLMAATRRLDLVAARASRLAALGYREHANGMTDRLLYVRFAGEARTHIVHIVTLDSWPTRNQRILRDYLRRHPGEAQRYGRLAALIPATMRPLSCRSSPTARGPRQGCRRCPSGRKADMAYVPDLGALTVEGATFKGGGWSYAMQVHDLGPVILPSGRVVGCDPLLGADEASPFTVGTAAGAYPLRAWVTRITSGRGVPQTRTAALQLVIHDRPAARWEMAVIEGQDPGGLPDDGYFGYQVGAGAGTLADEVAVRALTGWSYDDFEDAFIRDELPAPPSALGAVADEPTGANVISVSTGWGDGVYPTYIGYAGDGAVTTFVTDFLVVPLPDAP</sequence>
<dbReference type="Pfam" id="PF14025">
    <property type="entry name" value="DUF4241"/>
    <property type="match status" value="1"/>
</dbReference>
<dbReference type="Proteomes" id="UP000609879">
    <property type="component" value="Unassembled WGS sequence"/>
</dbReference>
<evidence type="ECO:0000313" key="2">
    <source>
        <dbReference type="Proteomes" id="UP000609879"/>
    </source>
</evidence>
<accession>A0ABQ3Y1L6</accession>
<keyword evidence="2" id="KW-1185">Reference proteome</keyword>
<dbReference type="EMBL" id="BOMI01000042">
    <property type="protein sequence ID" value="GID73865.1"/>
    <property type="molecule type" value="Genomic_DNA"/>
</dbReference>
<evidence type="ECO:0008006" key="3">
    <source>
        <dbReference type="Google" id="ProtNLM"/>
    </source>
</evidence>
<dbReference type="PANTHER" id="PTHR34822">
    <property type="entry name" value="GRPB DOMAIN PROTEIN (AFU_ORTHOLOGUE AFUA_1G01530)"/>
    <property type="match status" value="1"/>
</dbReference>
<reference evidence="1 2" key="1">
    <citation type="submission" date="2021-01" db="EMBL/GenBank/DDBJ databases">
        <title>Whole genome shotgun sequence of Actinoplanes deccanensis NBRC 13994.</title>
        <authorList>
            <person name="Komaki H."/>
            <person name="Tamura T."/>
        </authorList>
    </citation>
    <scope>NUCLEOTIDE SEQUENCE [LARGE SCALE GENOMIC DNA]</scope>
    <source>
        <strain evidence="1 2">NBRC 13994</strain>
    </source>
</reference>
<dbReference type="RefSeq" id="WP_203761781.1">
    <property type="nucleotide sequence ID" value="NZ_BAAABO010000027.1"/>
</dbReference>
<dbReference type="Gene3D" id="3.30.460.10">
    <property type="entry name" value="Beta Polymerase, domain 2"/>
    <property type="match status" value="1"/>
</dbReference>
<proteinExistence type="predicted"/>
<dbReference type="SUPFAM" id="SSF81301">
    <property type="entry name" value="Nucleotidyltransferase"/>
    <property type="match status" value="1"/>
</dbReference>
<comment type="caution">
    <text evidence="1">The sequence shown here is derived from an EMBL/GenBank/DDBJ whole genome shotgun (WGS) entry which is preliminary data.</text>
</comment>
<dbReference type="PANTHER" id="PTHR34822:SF1">
    <property type="entry name" value="GRPB FAMILY PROTEIN"/>
    <property type="match status" value="1"/>
</dbReference>
<dbReference type="InterPro" id="IPR007344">
    <property type="entry name" value="GrpB/CoaE"/>
</dbReference>
<dbReference type="InterPro" id="IPR043519">
    <property type="entry name" value="NT_sf"/>
</dbReference>
<protein>
    <recommendedName>
        <fullName evidence="3">DUF4241 domain-containing protein</fullName>
    </recommendedName>
</protein>
<organism evidence="1 2">
    <name type="scientific">Paractinoplanes deccanensis</name>
    <dbReference type="NCBI Taxonomy" id="113561"/>
    <lineage>
        <taxon>Bacteria</taxon>
        <taxon>Bacillati</taxon>
        <taxon>Actinomycetota</taxon>
        <taxon>Actinomycetes</taxon>
        <taxon>Micromonosporales</taxon>
        <taxon>Micromonosporaceae</taxon>
        <taxon>Paractinoplanes</taxon>
    </lineage>
</organism>